<comment type="function">
    <text evidence="2">Acts on leucine, isoleucine and valine.</text>
</comment>
<dbReference type="InterPro" id="IPR001544">
    <property type="entry name" value="Aminotrans_IV"/>
</dbReference>
<evidence type="ECO:0000256" key="9">
    <source>
        <dbReference type="ARBA" id="ARBA00022909"/>
    </source>
</evidence>
<comment type="cofactor">
    <cofactor evidence="1">
        <name>pyridoxal 5'-phosphate</name>
        <dbReference type="ChEBI" id="CHEBI:597326"/>
    </cofactor>
</comment>
<dbReference type="AlphaFoldDB" id="A0A0S2KGP2"/>
<dbReference type="FunFam" id="3.20.10.10:FF:000002">
    <property type="entry name" value="D-alanine aminotransferase"/>
    <property type="match status" value="1"/>
</dbReference>
<dbReference type="Gene3D" id="3.30.470.10">
    <property type="match status" value="1"/>
</dbReference>
<proteinExistence type="inferred from homology"/>
<evidence type="ECO:0000256" key="11">
    <source>
        <dbReference type="ARBA" id="ARBA00035676"/>
    </source>
</evidence>
<evidence type="ECO:0000256" key="5">
    <source>
        <dbReference type="ARBA" id="ARBA00005072"/>
    </source>
</evidence>
<dbReference type="EC" id="4.1.3.38" evidence="11"/>
<dbReference type="GO" id="GO:0008652">
    <property type="term" value="P:amino acid biosynthetic process"/>
    <property type="evidence" value="ECO:0007669"/>
    <property type="project" value="UniProtKB-ARBA"/>
</dbReference>
<evidence type="ECO:0000256" key="3">
    <source>
        <dbReference type="ARBA" id="ARBA00004824"/>
    </source>
</evidence>
<dbReference type="KEGG" id="pspi:PS2015_2871"/>
<comment type="pathway">
    <text evidence="5">Amino-acid biosynthesis; L-leucine biosynthesis; L-leucine from 3-methyl-2-oxobutanoate: step 4/4.</text>
</comment>
<organism evidence="19 20">
    <name type="scientific">Pseudohongiella spirulinae</name>
    <dbReference type="NCBI Taxonomy" id="1249552"/>
    <lineage>
        <taxon>Bacteria</taxon>
        <taxon>Pseudomonadati</taxon>
        <taxon>Pseudomonadota</taxon>
        <taxon>Gammaproteobacteria</taxon>
        <taxon>Pseudomonadales</taxon>
        <taxon>Pseudohongiellaceae</taxon>
        <taxon>Pseudohongiella</taxon>
    </lineage>
</organism>
<dbReference type="NCBIfam" id="NF005209">
    <property type="entry name" value="PRK06680.1"/>
    <property type="match status" value="1"/>
</dbReference>
<keyword evidence="8" id="KW-0663">Pyridoxal phosphate</keyword>
<dbReference type="GO" id="GO:0005829">
    <property type="term" value="C:cytosol"/>
    <property type="evidence" value="ECO:0007669"/>
    <property type="project" value="TreeGrafter"/>
</dbReference>
<dbReference type="PANTHER" id="PTHR42743">
    <property type="entry name" value="AMINO-ACID AMINOTRANSFERASE"/>
    <property type="match status" value="1"/>
</dbReference>
<dbReference type="STRING" id="1249552.PS2015_2871"/>
<dbReference type="OrthoDB" id="21319at2"/>
<evidence type="ECO:0000256" key="6">
    <source>
        <dbReference type="ARBA" id="ARBA00009320"/>
    </source>
</evidence>
<dbReference type="EMBL" id="CP013189">
    <property type="protein sequence ID" value="ALO47500.1"/>
    <property type="molecule type" value="Genomic_DNA"/>
</dbReference>
<dbReference type="Gene3D" id="3.20.10.10">
    <property type="entry name" value="D-amino Acid Aminotransferase, subunit A, domain 2"/>
    <property type="match status" value="1"/>
</dbReference>
<evidence type="ECO:0000313" key="20">
    <source>
        <dbReference type="Proteomes" id="UP000065641"/>
    </source>
</evidence>
<name>A0A0S2KGP2_9GAMM</name>
<dbReference type="CDD" id="cd01558">
    <property type="entry name" value="D-AAT_like"/>
    <property type="match status" value="1"/>
</dbReference>
<dbReference type="SUPFAM" id="SSF56752">
    <property type="entry name" value="D-aminoacid aminotransferase-like PLP-dependent enzymes"/>
    <property type="match status" value="1"/>
</dbReference>
<evidence type="ECO:0000256" key="10">
    <source>
        <dbReference type="ARBA" id="ARBA00035633"/>
    </source>
</evidence>
<accession>A0A0S2KGP2</accession>
<evidence type="ECO:0000256" key="14">
    <source>
        <dbReference type="ARBA" id="ARBA00049229"/>
    </source>
</evidence>
<dbReference type="PANTHER" id="PTHR42743:SF11">
    <property type="entry name" value="AMINODEOXYCHORISMATE LYASE"/>
    <property type="match status" value="1"/>
</dbReference>
<comment type="catalytic activity">
    <reaction evidence="14">
        <text>L-leucine + 2-oxoglutarate = 4-methyl-2-oxopentanoate + L-glutamate</text>
        <dbReference type="Rhea" id="RHEA:18321"/>
        <dbReference type="ChEBI" id="CHEBI:16810"/>
        <dbReference type="ChEBI" id="CHEBI:17865"/>
        <dbReference type="ChEBI" id="CHEBI:29985"/>
        <dbReference type="ChEBI" id="CHEBI:57427"/>
        <dbReference type="EC" id="2.6.1.42"/>
    </reaction>
</comment>
<dbReference type="InterPro" id="IPR043131">
    <property type="entry name" value="BCAT-like_N"/>
</dbReference>
<reference evidence="19 20" key="1">
    <citation type="submission" date="2015-11" db="EMBL/GenBank/DDBJ databases">
        <authorList>
            <person name="Zhang Y."/>
            <person name="Guo Z."/>
        </authorList>
    </citation>
    <scope>NUCLEOTIDE SEQUENCE [LARGE SCALE GENOMIC DNA]</scope>
    <source>
        <strain evidence="19 20">KCTC 32221</strain>
    </source>
</reference>
<comment type="pathway">
    <text evidence="4">Amino-acid biosynthesis; L-valine biosynthesis; L-valine from pyruvate: step 4/4.</text>
</comment>
<keyword evidence="20" id="KW-1185">Reference proteome</keyword>
<gene>
    <name evidence="19" type="ORF">PS2015_2871</name>
</gene>
<sequence length="288" mass="32040">MSASERIVYLNGEYLPHNQARVSVFDRGFLFGDGVYEVIPVLQGKLVDEDYSVERLSRSLNEISMAWPCSTQDYLHMLRTLIDRNHLQEGSVYVQVTRGVAERDFAYPKNTPSSIMAFTSERLLLNNPLAERGVSVVTVPDLRWKRRDIKSLNLLAQCMAKQEAAAQGAFEAWMVEDGRITEGSSSSAFIVKDGHIITRALSNAILPGIRRRVIIELTEKEGLVLEQRPFSVEEAHHADEAFLSSATTLVLPVVLVDGQAVGDGKPGAITQRLRELYIATLLAEAARK</sequence>
<comment type="catalytic activity">
    <reaction evidence="15">
        <text>4-amino-4-deoxychorismate = 4-aminobenzoate + pyruvate + H(+)</text>
        <dbReference type="Rhea" id="RHEA:16201"/>
        <dbReference type="ChEBI" id="CHEBI:15361"/>
        <dbReference type="ChEBI" id="CHEBI:15378"/>
        <dbReference type="ChEBI" id="CHEBI:17836"/>
        <dbReference type="ChEBI" id="CHEBI:58406"/>
        <dbReference type="EC" id="4.1.3.38"/>
    </reaction>
</comment>
<dbReference type="PATRIC" id="fig|1249552.3.peg.2899"/>
<dbReference type="InterPro" id="IPR050571">
    <property type="entry name" value="Class-IV_PLP-Dep_Aminotrnsfr"/>
</dbReference>
<keyword evidence="9" id="KW-0289">Folate biosynthesis</keyword>
<comment type="function">
    <text evidence="16">Involved in the biosynthesis of p-aminobenzoate (PABA), a precursor of tetrahydrofolate. Converts 4-amino-4-deoxychorismate into 4-aminobenzoate (PABA) and pyruvate.</text>
</comment>
<keyword evidence="19" id="KW-0032">Aminotransferase</keyword>
<comment type="catalytic activity">
    <reaction evidence="12">
        <text>L-valine + 2-oxoglutarate = 3-methyl-2-oxobutanoate + L-glutamate</text>
        <dbReference type="Rhea" id="RHEA:24813"/>
        <dbReference type="ChEBI" id="CHEBI:11851"/>
        <dbReference type="ChEBI" id="CHEBI:16810"/>
        <dbReference type="ChEBI" id="CHEBI:29985"/>
        <dbReference type="ChEBI" id="CHEBI:57762"/>
        <dbReference type="EC" id="2.6.1.42"/>
    </reaction>
</comment>
<evidence type="ECO:0000256" key="16">
    <source>
        <dbReference type="ARBA" id="ARBA00054027"/>
    </source>
</evidence>
<evidence type="ECO:0000256" key="2">
    <source>
        <dbReference type="ARBA" id="ARBA00003109"/>
    </source>
</evidence>
<dbReference type="InterPro" id="IPR036038">
    <property type="entry name" value="Aminotransferase-like"/>
</dbReference>
<evidence type="ECO:0000256" key="18">
    <source>
        <dbReference type="ARBA" id="ARBA00080135"/>
    </source>
</evidence>
<evidence type="ECO:0000313" key="19">
    <source>
        <dbReference type="EMBL" id="ALO47500.1"/>
    </source>
</evidence>
<dbReference type="InterPro" id="IPR043132">
    <property type="entry name" value="BCAT-like_C"/>
</dbReference>
<evidence type="ECO:0000256" key="1">
    <source>
        <dbReference type="ARBA" id="ARBA00001933"/>
    </source>
</evidence>
<dbReference type="RefSeq" id="WP_058022886.1">
    <property type="nucleotide sequence ID" value="NZ_CP013189.1"/>
</dbReference>
<dbReference type="EC" id="2.6.1.42" evidence="7"/>
<evidence type="ECO:0000256" key="4">
    <source>
        <dbReference type="ARBA" id="ARBA00004931"/>
    </source>
</evidence>
<evidence type="ECO:0000256" key="7">
    <source>
        <dbReference type="ARBA" id="ARBA00013053"/>
    </source>
</evidence>
<evidence type="ECO:0000256" key="15">
    <source>
        <dbReference type="ARBA" id="ARBA00049529"/>
    </source>
</evidence>
<dbReference type="Proteomes" id="UP000065641">
    <property type="component" value="Chromosome"/>
</dbReference>
<dbReference type="GO" id="GO:0008696">
    <property type="term" value="F:4-amino-4-deoxychorismate lyase activity"/>
    <property type="evidence" value="ECO:0007669"/>
    <property type="project" value="UniProtKB-EC"/>
</dbReference>
<evidence type="ECO:0000256" key="12">
    <source>
        <dbReference type="ARBA" id="ARBA00048212"/>
    </source>
</evidence>
<protein>
    <recommendedName>
        <fullName evidence="17">Aminodeoxychorismate lyase</fullName>
        <ecNumber evidence="7">2.6.1.42</ecNumber>
        <ecNumber evidence="11">4.1.3.38</ecNumber>
    </recommendedName>
    <alternativeName>
        <fullName evidence="18">4-amino-4-deoxychorismate lyase</fullName>
    </alternativeName>
</protein>
<keyword evidence="19" id="KW-0808">Transferase</keyword>
<evidence type="ECO:0000256" key="8">
    <source>
        <dbReference type="ARBA" id="ARBA00022898"/>
    </source>
</evidence>
<evidence type="ECO:0000256" key="13">
    <source>
        <dbReference type="ARBA" id="ARBA00048798"/>
    </source>
</evidence>
<evidence type="ECO:0000256" key="17">
    <source>
        <dbReference type="ARBA" id="ARBA00069174"/>
    </source>
</evidence>
<comment type="pathway">
    <text evidence="10">Cofactor biosynthesis; tetrahydrofolate biosynthesis; 4-aminobenzoate from chorismate: step 2/2.</text>
</comment>
<comment type="catalytic activity">
    <reaction evidence="13">
        <text>L-isoleucine + 2-oxoglutarate = (S)-3-methyl-2-oxopentanoate + L-glutamate</text>
        <dbReference type="Rhea" id="RHEA:24801"/>
        <dbReference type="ChEBI" id="CHEBI:16810"/>
        <dbReference type="ChEBI" id="CHEBI:29985"/>
        <dbReference type="ChEBI" id="CHEBI:35146"/>
        <dbReference type="ChEBI" id="CHEBI:58045"/>
        <dbReference type="EC" id="2.6.1.42"/>
    </reaction>
</comment>
<comment type="similarity">
    <text evidence="6">Belongs to the class-IV pyridoxal-phosphate-dependent aminotransferase family.</text>
</comment>
<dbReference type="GO" id="GO:0004084">
    <property type="term" value="F:branched-chain-amino-acid transaminase activity"/>
    <property type="evidence" value="ECO:0007669"/>
    <property type="project" value="UniProtKB-EC"/>
</dbReference>
<dbReference type="GO" id="GO:0046656">
    <property type="term" value="P:folic acid biosynthetic process"/>
    <property type="evidence" value="ECO:0007669"/>
    <property type="project" value="UniProtKB-KW"/>
</dbReference>
<dbReference type="Pfam" id="PF01063">
    <property type="entry name" value="Aminotran_4"/>
    <property type="match status" value="1"/>
</dbReference>
<comment type="pathway">
    <text evidence="3">Amino-acid biosynthesis; L-isoleucine biosynthesis; L-isoleucine from 2-oxobutanoate: step 4/4.</text>
</comment>